<evidence type="ECO:0000313" key="2">
    <source>
        <dbReference type="Proteomes" id="UP000309340"/>
    </source>
</evidence>
<name>A0A4U0WV75_9PEZI</name>
<reference evidence="1 2" key="1">
    <citation type="submission" date="2017-03" db="EMBL/GenBank/DDBJ databases">
        <title>Genomes of endolithic fungi from Antarctica.</title>
        <authorList>
            <person name="Coleine C."/>
            <person name="Masonjones S."/>
            <person name="Stajich J.E."/>
        </authorList>
    </citation>
    <scope>NUCLEOTIDE SEQUENCE [LARGE SCALE GENOMIC DNA]</scope>
    <source>
        <strain evidence="1 2">CCFEE 5184</strain>
    </source>
</reference>
<keyword evidence="2" id="KW-1185">Reference proteome</keyword>
<proteinExistence type="predicted"/>
<dbReference type="AlphaFoldDB" id="A0A4U0WV75"/>
<dbReference type="Proteomes" id="UP000309340">
    <property type="component" value="Unassembled WGS sequence"/>
</dbReference>
<protein>
    <recommendedName>
        <fullName evidence="3">Glycosyl transferase CAP10 domain-containing protein</fullName>
    </recommendedName>
</protein>
<evidence type="ECO:0008006" key="3">
    <source>
        <dbReference type="Google" id="ProtNLM"/>
    </source>
</evidence>
<gene>
    <name evidence="1" type="ORF">B0A55_09179</name>
</gene>
<evidence type="ECO:0000313" key="1">
    <source>
        <dbReference type="EMBL" id="TKA67562.1"/>
    </source>
</evidence>
<dbReference type="OrthoDB" id="541052at2759"/>
<accession>A0A4U0WV75</accession>
<sequence>MRPEKDATPSRRTKLSILGLLIALFIANVYILNSESTRSLLYATWLPSVTGASEQRVGKHVWRKSREPTSARAVQDEHPIRALMEDARWRFDAYNSDHSKTFKETVEKYRRTYGRENPPGFKQWYRIARELHVHNIDDFAQINDDLRLFWALPPAQIRRYAAHASDVHPHLFATVSLRKGQVFQELWGWRSETFVKMLSTIAQFLPDMDIPINLMDQPRVVMP</sequence>
<comment type="caution">
    <text evidence="1">The sequence shown here is derived from an EMBL/GenBank/DDBJ whole genome shotgun (WGS) entry which is preliminary data.</text>
</comment>
<dbReference type="EMBL" id="NAJQ01000563">
    <property type="protein sequence ID" value="TKA67562.1"/>
    <property type="molecule type" value="Genomic_DNA"/>
</dbReference>
<organism evidence="1 2">
    <name type="scientific">Friedmanniomyces simplex</name>
    <dbReference type="NCBI Taxonomy" id="329884"/>
    <lineage>
        <taxon>Eukaryota</taxon>
        <taxon>Fungi</taxon>
        <taxon>Dikarya</taxon>
        <taxon>Ascomycota</taxon>
        <taxon>Pezizomycotina</taxon>
        <taxon>Dothideomycetes</taxon>
        <taxon>Dothideomycetidae</taxon>
        <taxon>Mycosphaerellales</taxon>
        <taxon>Teratosphaeriaceae</taxon>
        <taxon>Friedmanniomyces</taxon>
    </lineage>
</organism>